<dbReference type="RefSeq" id="WP_270086892.1">
    <property type="nucleotide sequence ID" value="NZ_CP115301.1"/>
</dbReference>
<dbReference type="Pfam" id="PF11599">
    <property type="entry name" value="AviRa"/>
    <property type="match status" value="1"/>
</dbReference>
<evidence type="ECO:0000313" key="2">
    <source>
        <dbReference type="Proteomes" id="UP001212326"/>
    </source>
</evidence>
<dbReference type="Proteomes" id="UP001212326">
    <property type="component" value="Plasmid punmamed1"/>
</dbReference>
<dbReference type="Gene3D" id="1.10.287.540">
    <property type="entry name" value="Helix hairpin bin"/>
    <property type="match status" value="1"/>
</dbReference>
<proteinExistence type="predicted"/>
<accession>A0ABY7PIW4</accession>
<keyword evidence="2" id="KW-1185">Reference proteome</keyword>
<keyword evidence="1" id="KW-0614">Plasmid</keyword>
<keyword evidence="1" id="KW-0489">Methyltransferase</keyword>
<organism evidence="1 2">
    <name type="scientific">Streptomyces camelliae</name>
    <dbReference type="NCBI Taxonomy" id="3004093"/>
    <lineage>
        <taxon>Bacteria</taxon>
        <taxon>Bacillati</taxon>
        <taxon>Actinomycetota</taxon>
        <taxon>Actinomycetes</taxon>
        <taxon>Kitasatosporales</taxon>
        <taxon>Streptomycetaceae</taxon>
        <taxon>Streptomyces</taxon>
    </lineage>
</organism>
<dbReference type="GO" id="GO:0032259">
    <property type="term" value="P:methylation"/>
    <property type="evidence" value="ECO:0007669"/>
    <property type="project" value="UniProtKB-KW"/>
</dbReference>
<protein>
    <submittedName>
        <fullName evidence="1">rRNA methyltransferase</fullName>
    </submittedName>
</protein>
<sequence length="250" mass="26821">MPYRFATERTDDSDLASGVVLHSAPGYPAYPARLAVEIFCRALAHTGTGQPVTLWDPCCGSGHLATVLGWLERPAIGQIVCSDVDTEAITLARKNLALLTEEGLAARERERLEQSERFGKPAYQEAAAATRRRAVRLAADGGSLPWRAAQADAFDPAALRDLLADTAPDLVITDVPYGERTHWGGGAPEQPIPALLRSLAAVLPPHAVVAVSNRGRKIPVAPLRPLERLKIGTRSVVLLRAGDIGHEQQP</sequence>
<dbReference type="SUPFAM" id="SSF53335">
    <property type="entry name" value="S-adenosyl-L-methionine-dependent methyltransferases"/>
    <property type="match status" value="1"/>
</dbReference>
<keyword evidence="1" id="KW-0808">Transferase</keyword>
<dbReference type="InterPro" id="IPR029063">
    <property type="entry name" value="SAM-dependent_MTases_sf"/>
</dbReference>
<dbReference type="EMBL" id="CP115301">
    <property type="protein sequence ID" value="WBO69724.1"/>
    <property type="molecule type" value="Genomic_DNA"/>
</dbReference>
<reference evidence="1 2" key="1">
    <citation type="submission" date="2022-12" db="EMBL/GenBank/DDBJ databases">
        <title>HUAS 2-6.</title>
        <authorList>
            <person name="Mo P."/>
        </authorList>
    </citation>
    <scope>NUCLEOTIDE SEQUENCE [LARGE SCALE GENOMIC DNA]</scope>
    <source>
        <strain evidence="1 2">HUAS 2-6</strain>
        <plasmid evidence="1 2">punmamed1</plasmid>
    </source>
</reference>
<evidence type="ECO:0000313" key="1">
    <source>
        <dbReference type="EMBL" id="WBO69724.1"/>
    </source>
</evidence>
<name>A0ABY7PIW4_9ACTN</name>
<dbReference type="Gene3D" id="3.40.50.150">
    <property type="entry name" value="Vaccinia Virus protein VP39"/>
    <property type="match status" value="1"/>
</dbReference>
<geneLocation type="plasmid" evidence="1 2">
    <name>punmamed1</name>
</geneLocation>
<gene>
    <name evidence="1" type="ORF">O1G22_44105</name>
</gene>
<dbReference type="InterPro" id="IPR024268">
    <property type="entry name" value="AviRa"/>
</dbReference>
<dbReference type="GO" id="GO:0008168">
    <property type="term" value="F:methyltransferase activity"/>
    <property type="evidence" value="ECO:0007669"/>
    <property type="project" value="UniProtKB-KW"/>
</dbReference>